<dbReference type="AlphaFoldDB" id="A0A167TTI7"/>
<reference evidence="2 3" key="1">
    <citation type="journal article" date="2016" name="Mol. Biol. Evol.">
        <title>Comparative Genomics of Early-Diverging Mushroom-Forming Fungi Provides Insights into the Origins of Lignocellulose Decay Capabilities.</title>
        <authorList>
            <person name="Nagy L.G."/>
            <person name="Riley R."/>
            <person name="Tritt A."/>
            <person name="Adam C."/>
            <person name="Daum C."/>
            <person name="Floudas D."/>
            <person name="Sun H."/>
            <person name="Yadav J.S."/>
            <person name="Pangilinan J."/>
            <person name="Larsson K.H."/>
            <person name="Matsuura K."/>
            <person name="Barry K."/>
            <person name="Labutti K."/>
            <person name="Kuo R."/>
            <person name="Ohm R.A."/>
            <person name="Bhattacharya S.S."/>
            <person name="Shirouzu T."/>
            <person name="Yoshinaga Y."/>
            <person name="Martin F.M."/>
            <person name="Grigoriev I.V."/>
            <person name="Hibbett D.S."/>
        </authorList>
    </citation>
    <scope>NUCLEOTIDE SEQUENCE [LARGE SCALE GENOMIC DNA]</scope>
    <source>
        <strain evidence="2 3">CBS 109695</strain>
    </source>
</reference>
<keyword evidence="1" id="KW-0472">Membrane</keyword>
<keyword evidence="1" id="KW-1133">Transmembrane helix</keyword>
<dbReference type="EMBL" id="KV418116">
    <property type="protein sequence ID" value="KZP03268.1"/>
    <property type="molecule type" value="Genomic_DNA"/>
</dbReference>
<evidence type="ECO:0000313" key="3">
    <source>
        <dbReference type="Proteomes" id="UP000076532"/>
    </source>
</evidence>
<organism evidence="2 3">
    <name type="scientific">Athelia psychrophila</name>
    <dbReference type="NCBI Taxonomy" id="1759441"/>
    <lineage>
        <taxon>Eukaryota</taxon>
        <taxon>Fungi</taxon>
        <taxon>Dikarya</taxon>
        <taxon>Basidiomycota</taxon>
        <taxon>Agaricomycotina</taxon>
        <taxon>Agaricomycetes</taxon>
        <taxon>Agaricomycetidae</taxon>
        <taxon>Atheliales</taxon>
        <taxon>Atheliaceae</taxon>
        <taxon>Athelia</taxon>
    </lineage>
</organism>
<keyword evidence="1" id="KW-0812">Transmembrane</keyword>
<keyword evidence="3" id="KW-1185">Reference proteome</keyword>
<dbReference type="OrthoDB" id="3256745at2759"/>
<evidence type="ECO:0000313" key="2">
    <source>
        <dbReference type="EMBL" id="KZP03268.1"/>
    </source>
</evidence>
<dbReference type="Proteomes" id="UP000076532">
    <property type="component" value="Unassembled WGS sequence"/>
</dbReference>
<accession>A0A167TTI7</accession>
<feature type="transmembrane region" description="Helical" evidence="1">
    <location>
        <begin position="57"/>
        <end position="76"/>
    </location>
</feature>
<protein>
    <submittedName>
        <fullName evidence="2">Uncharacterized protein</fullName>
    </submittedName>
</protein>
<sequence length="92" mass="10443">MCVPIYHRTSLDVDIFSFTIPPSRRFFFLVQILLTLSTIIDVSRGSHMLTPFGTQHVALLLAAWGPSVAFAHAPGIRKRLVGFFWRSRITIE</sequence>
<name>A0A167TTI7_9AGAM</name>
<evidence type="ECO:0000256" key="1">
    <source>
        <dbReference type="SAM" id="Phobius"/>
    </source>
</evidence>
<proteinExistence type="predicted"/>
<feature type="transmembrane region" description="Helical" evidence="1">
    <location>
        <begin position="26"/>
        <end position="45"/>
    </location>
</feature>
<gene>
    <name evidence="2" type="ORF">FIBSPDRAFT_769208</name>
</gene>